<proteinExistence type="predicted"/>
<evidence type="ECO:0000313" key="1">
    <source>
        <dbReference type="EMBL" id="OXU17773.1"/>
    </source>
</evidence>
<dbReference type="Proteomes" id="UP000215335">
    <property type="component" value="Unassembled WGS sequence"/>
</dbReference>
<name>A0A232EHF9_9HYME</name>
<accession>A0A232EHF9</accession>
<evidence type="ECO:0000313" key="2">
    <source>
        <dbReference type="Proteomes" id="UP000215335"/>
    </source>
</evidence>
<dbReference type="EMBL" id="NNAY01004521">
    <property type="protein sequence ID" value="OXU17773.1"/>
    <property type="molecule type" value="Genomic_DNA"/>
</dbReference>
<reference evidence="1 2" key="1">
    <citation type="journal article" date="2017" name="Curr. Biol.">
        <title>The Evolution of Venom by Co-option of Single-Copy Genes.</title>
        <authorList>
            <person name="Martinson E.O."/>
            <person name="Mrinalini"/>
            <person name="Kelkar Y.D."/>
            <person name="Chang C.H."/>
            <person name="Werren J.H."/>
        </authorList>
    </citation>
    <scope>NUCLEOTIDE SEQUENCE [LARGE SCALE GENOMIC DNA]</scope>
    <source>
        <strain evidence="1 2">Alberta</strain>
        <tissue evidence="1">Whole body</tissue>
    </source>
</reference>
<keyword evidence="2" id="KW-1185">Reference proteome</keyword>
<dbReference type="AlphaFoldDB" id="A0A232EHF9"/>
<organism evidence="1 2">
    <name type="scientific">Trichomalopsis sarcophagae</name>
    <dbReference type="NCBI Taxonomy" id="543379"/>
    <lineage>
        <taxon>Eukaryota</taxon>
        <taxon>Metazoa</taxon>
        <taxon>Ecdysozoa</taxon>
        <taxon>Arthropoda</taxon>
        <taxon>Hexapoda</taxon>
        <taxon>Insecta</taxon>
        <taxon>Pterygota</taxon>
        <taxon>Neoptera</taxon>
        <taxon>Endopterygota</taxon>
        <taxon>Hymenoptera</taxon>
        <taxon>Apocrita</taxon>
        <taxon>Proctotrupomorpha</taxon>
        <taxon>Chalcidoidea</taxon>
        <taxon>Pteromalidae</taxon>
        <taxon>Pteromalinae</taxon>
        <taxon>Trichomalopsis</taxon>
    </lineage>
</organism>
<sequence length="126" mass="14628">MVQEDKLKKSQQQVGHAYNITMAYNTPEEFENLSPVWSVTTKLLVDSYIKLYREVLNIKETAKNRIISKFLLPEDLLKGLKIQIKYERPHLELPQVDIHSENLNNLINVNTKINQGIELTITIPIN</sequence>
<protein>
    <submittedName>
        <fullName evidence="1">Uncharacterized protein</fullName>
    </submittedName>
</protein>
<gene>
    <name evidence="1" type="ORF">TSAR_015459</name>
</gene>
<comment type="caution">
    <text evidence="1">The sequence shown here is derived from an EMBL/GenBank/DDBJ whole genome shotgun (WGS) entry which is preliminary data.</text>
</comment>